<comment type="caution">
    <text evidence="2">The sequence shown here is derived from an EMBL/GenBank/DDBJ whole genome shotgun (WGS) entry which is preliminary data.</text>
</comment>
<feature type="region of interest" description="Disordered" evidence="1">
    <location>
        <begin position="1"/>
        <end position="24"/>
    </location>
</feature>
<feature type="compositionally biased region" description="Polar residues" evidence="1">
    <location>
        <begin position="86"/>
        <end position="95"/>
    </location>
</feature>
<accession>A0ABR5AKX3</accession>
<protein>
    <submittedName>
        <fullName evidence="2">Uncharacterized protein</fullName>
    </submittedName>
</protein>
<organism evidence="2 3">
    <name type="scientific">Gordoniibacillus kamchatkensis</name>
    <dbReference type="NCBI Taxonomy" id="1590651"/>
    <lineage>
        <taxon>Bacteria</taxon>
        <taxon>Bacillati</taxon>
        <taxon>Bacillota</taxon>
        <taxon>Bacilli</taxon>
        <taxon>Bacillales</taxon>
        <taxon>Paenibacillaceae</taxon>
        <taxon>Gordoniibacillus</taxon>
    </lineage>
</organism>
<keyword evidence="3" id="KW-1185">Reference proteome</keyword>
<gene>
    <name evidence="2" type="ORF">SD70_05650</name>
</gene>
<evidence type="ECO:0000256" key="1">
    <source>
        <dbReference type="SAM" id="MobiDB-lite"/>
    </source>
</evidence>
<dbReference type="EMBL" id="JXAK01000007">
    <property type="protein sequence ID" value="KIL41615.1"/>
    <property type="molecule type" value="Genomic_DNA"/>
</dbReference>
<evidence type="ECO:0000313" key="2">
    <source>
        <dbReference type="EMBL" id="KIL41615.1"/>
    </source>
</evidence>
<proteinExistence type="predicted"/>
<evidence type="ECO:0000313" key="3">
    <source>
        <dbReference type="Proteomes" id="UP000031967"/>
    </source>
</evidence>
<dbReference type="Proteomes" id="UP000031967">
    <property type="component" value="Unassembled WGS sequence"/>
</dbReference>
<reference evidence="2 3" key="1">
    <citation type="submission" date="2014-12" db="EMBL/GenBank/DDBJ databases">
        <title>Draft genome sequence of Paenibacillus kamchatkensis strain B-2647.</title>
        <authorList>
            <person name="Karlyshev A.V."/>
            <person name="Kudryashova E.B."/>
        </authorList>
    </citation>
    <scope>NUCLEOTIDE SEQUENCE [LARGE SCALE GENOMIC DNA]</scope>
    <source>
        <strain evidence="2 3">VKM B-2647</strain>
    </source>
</reference>
<feature type="region of interest" description="Disordered" evidence="1">
    <location>
        <begin position="81"/>
        <end position="106"/>
    </location>
</feature>
<sequence length="106" mass="11787">MQHKERNSLRLVTGDTVSVPMSEPDLVPALTAPSNDVAETVPEDHYNSIFSFNVVTPEVQVDTRLWENIVENVPEQYSIPDPEFIQTLSQQTSSPGEGPLKHVADE</sequence>
<name>A0ABR5AKX3_9BACL</name>